<dbReference type="Pfam" id="PF04339">
    <property type="entry name" value="FemAB_like"/>
    <property type="match status" value="1"/>
</dbReference>
<dbReference type="RefSeq" id="WP_256613991.1">
    <property type="nucleotide sequence ID" value="NZ_JANIBK010000012.1"/>
</dbReference>
<evidence type="ECO:0000313" key="1">
    <source>
        <dbReference type="EMBL" id="MCQ8127628.1"/>
    </source>
</evidence>
<comment type="caution">
    <text evidence="1">The sequence shown here is derived from an EMBL/GenBank/DDBJ whole genome shotgun (WGS) entry which is preliminary data.</text>
</comment>
<dbReference type="PANTHER" id="PTHR47017">
    <property type="entry name" value="ACYL-COA"/>
    <property type="match status" value="1"/>
</dbReference>
<dbReference type="InterPro" id="IPR007434">
    <property type="entry name" value="FemAB-like"/>
</dbReference>
<dbReference type="PANTHER" id="PTHR47017:SF1">
    <property type="entry name" value="ACYL-COA"/>
    <property type="match status" value="1"/>
</dbReference>
<organism evidence="1 2">
    <name type="scientific">Methylomonas rivi</name>
    <dbReference type="NCBI Taxonomy" id="2952226"/>
    <lineage>
        <taxon>Bacteria</taxon>
        <taxon>Pseudomonadati</taxon>
        <taxon>Pseudomonadota</taxon>
        <taxon>Gammaproteobacteria</taxon>
        <taxon>Methylococcales</taxon>
        <taxon>Methylococcaceae</taxon>
        <taxon>Methylomonas</taxon>
    </lineage>
</organism>
<accession>A0ABT1U1C6</accession>
<keyword evidence="2" id="KW-1185">Reference proteome</keyword>
<reference evidence="1 2" key="1">
    <citation type="submission" date="2022-07" db="EMBL/GenBank/DDBJ databases">
        <title>Methylomonas rivi sp. nov., Methylomonas rosea sp. nov., Methylomonas aureus sp. nov. and Methylomonas subterranea sp. nov., four novel methanotrophs isolated from a freshwater creek and the deep terrestrial subsurface.</title>
        <authorList>
            <person name="Abin C."/>
            <person name="Sankaranarayanan K."/>
            <person name="Garner C."/>
            <person name="Sindelar R."/>
            <person name="Kotary K."/>
            <person name="Garner R."/>
            <person name="Barclay S."/>
            <person name="Lawson P."/>
            <person name="Krumholz L."/>
        </authorList>
    </citation>
    <scope>NUCLEOTIDE SEQUENCE [LARGE SCALE GENOMIC DNA]</scope>
    <source>
        <strain evidence="1 2">WSC-6</strain>
    </source>
</reference>
<dbReference type="Gene3D" id="3.40.630.30">
    <property type="match status" value="1"/>
</dbReference>
<sequence>MEVKQIHSLTQIDAGDWNRLAGADYPFLRHEFLSALEQSGSVCAKTGWQARHLLIEEQGELQAILPLYEKRHSWGEYVFDQAWADAYRRHGLDYYPKWLSAVPFTPCQGPRLLAKPGADTAEVMRLLLDFIRQAATEKAISSWHCLFPEPAQLAHLEALGLSVRSGVQFQWFNRGYGDFADYLQTLSAGKRKMIKRERRRVTEQGIEMLRIPGTAITEPQWQAFYQFYSLTYLKRHSQPYLTPAFFEQLAASMPEQCLLILAVKDRTYVGAALSFVGTDCLYGRYWGCYEEYNALHFEACYYQGLDYCIENGLQRFDSGAQGEHKISRGFEPITTYSAHWIKHPGFAEAVADFVKREQIGVHQYRQAAAAYLPFKQEKRQTDTPEADPQNRP</sequence>
<dbReference type="Proteomes" id="UP001524586">
    <property type="component" value="Unassembled WGS sequence"/>
</dbReference>
<proteinExistence type="predicted"/>
<protein>
    <submittedName>
        <fullName evidence="1">GNAT family N-acetyltransferase</fullName>
    </submittedName>
</protein>
<gene>
    <name evidence="1" type="ORF">NP596_04070</name>
</gene>
<dbReference type="SUPFAM" id="SSF55729">
    <property type="entry name" value="Acyl-CoA N-acyltransferases (Nat)"/>
    <property type="match status" value="1"/>
</dbReference>
<name>A0ABT1U1C6_9GAMM</name>
<dbReference type="InterPro" id="IPR016181">
    <property type="entry name" value="Acyl_CoA_acyltransferase"/>
</dbReference>
<evidence type="ECO:0000313" key="2">
    <source>
        <dbReference type="Proteomes" id="UP001524586"/>
    </source>
</evidence>
<dbReference type="EMBL" id="JANIBK010000012">
    <property type="protein sequence ID" value="MCQ8127628.1"/>
    <property type="molecule type" value="Genomic_DNA"/>
</dbReference>